<proteinExistence type="predicted"/>
<evidence type="ECO:0000256" key="1">
    <source>
        <dbReference type="SAM" id="MobiDB-lite"/>
    </source>
</evidence>
<dbReference type="Proteomes" id="UP000812287">
    <property type="component" value="Unassembled WGS sequence"/>
</dbReference>
<feature type="compositionally biased region" description="Polar residues" evidence="1">
    <location>
        <begin position="10"/>
        <end position="20"/>
    </location>
</feature>
<accession>A0A9P7VJI2</accession>
<dbReference type="GeneID" id="66106787"/>
<evidence type="ECO:0000313" key="3">
    <source>
        <dbReference type="Proteomes" id="UP000812287"/>
    </source>
</evidence>
<keyword evidence="3" id="KW-1185">Reference proteome</keyword>
<dbReference type="RefSeq" id="XP_043034995.1">
    <property type="nucleotide sequence ID" value="XM_043184490.1"/>
</dbReference>
<dbReference type="OrthoDB" id="3260303at2759"/>
<name>A0A9P7VJI2_9AGAR</name>
<organism evidence="2 3">
    <name type="scientific">Guyanagaster necrorhizus</name>
    <dbReference type="NCBI Taxonomy" id="856835"/>
    <lineage>
        <taxon>Eukaryota</taxon>
        <taxon>Fungi</taxon>
        <taxon>Dikarya</taxon>
        <taxon>Basidiomycota</taxon>
        <taxon>Agaricomycotina</taxon>
        <taxon>Agaricomycetes</taxon>
        <taxon>Agaricomycetidae</taxon>
        <taxon>Agaricales</taxon>
        <taxon>Marasmiineae</taxon>
        <taxon>Physalacriaceae</taxon>
        <taxon>Guyanagaster</taxon>
    </lineage>
</organism>
<sequence>MPTKFVDPQKSASTQFPSYDNKTESEAHELQTALQSLEARGKGWEKGVKIGMMKSFNEREKKKPWNAGYAEGFKQTKASAMKEGIRIGRREGREQGRNEERGDALEAFDKFLAEEMDGSEVHLLMKIEVLRLMFNVHDQQSDQSDYVSDAEVGWAGGHEHRRCMLALSFVVIIQGPVLSWELAGENVVIDEYRHEFRT</sequence>
<reference evidence="2" key="1">
    <citation type="submission" date="2020-11" db="EMBL/GenBank/DDBJ databases">
        <title>Adaptations for nitrogen fixation in a non-lichenized fungal sporocarp promotes dispersal by wood-feeding termites.</title>
        <authorList>
            <consortium name="DOE Joint Genome Institute"/>
            <person name="Koch R.A."/>
            <person name="Yoon G."/>
            <person name="Arayal U."/>
            <person name="Lail K."/>
            <person name="Amirebrahimi M."/>
            <person name="Labutti K."/>
            <person name="Lipzen A."/>
            <person name="Riley R."/>
            <person name="Barry K."/>
            <person name="Henrissat B."/>
            <person name="Grigoriev I.V."/>
            <person name="Herr J.R."/>
            <person name="Aime M.C."/>
        </authorList>
    </citation>
    <scope>NUCLEOTIDE SEQUENCE</scope>
    <source>
        <strain evidence="2">MCA 3950</strain>
    </source>
</reference>
<evidence type="ECO:0000313" key="2">
    <source>
        <dbReference type="EMBL" id="KAG7441495.1"/>
    </source>
</evidence>
<comment type="caution">
    <text evidence="2">The sequence shown here is derived from an EMBL/GenBank/DDBJ whole genome shotgun (WGS) entry which is preliminary data.</text>
</comment>
<feature type="region of interest" description="Disordered" evidence="1">
    <location>
        <begin position="1"/>
        <end position="31"/>
    </location>
</feature>
<dbReference type="AlphaFoldDB" id="A0A9P7VJI2"/>
<gene>
    <name evidence="2" type="ORF">BT62DRAFT_923275</name>
</gene>
<dbReference type="EMBL" id="MU250559">
    <property type="protein sequence ID" value="KAG7441495.1"/>
    <property type="molecule type" value="Genomic_DNA"/>
</dbReference>
<protein>
    <submittedName>
        <fullName evidence="2">Uncharacterized protein</fullName>
    </submittedName>
</protein>